<keyword evidence="2" id="KW-0812">Transmembrane</keyword>
<feature type="region of interest" description="Disordered" evidence="1">
    <location>
        <begin position="767"/>
        <end position="790"/>
    </location>
</feature>
<evidence type="ECO:0000313" key="5">
    <source>
        <dbReference type="Proteomes" id="UP000054408"/>
    </source>
</evidence>
<keyword evidence="2" id="KW-1133">Transmembrane helix</keyword>
<feature type="transmembrane region" description="Helical" evidence="2">
    <location>
        <begin position="954"/>
        <end position="974"/>
    </location>
</feature>
<dbReference type="PANTHER" id="PTHR11319:SF35">
    <property type="entry name" value="OUTER MEMBRANE PROTEIN PMPC-RELATED"/>
    <property type="match status" value="1"/>
</dbReference>
<feature type="transmembrane region" description="Helical" evidence="2">
    <location>
        <begin position="904"/>
        <end position="924"/>
    </location>
</feature>
<reference evidence="4 5" key="1">
    <citation type="submission" date="2010-05" db="EMBL/GenBank/DDBJ databases">
        <title>The Genome Sequence of Thecamonas trahens ATCC 50062.</title>
        <authorList>
            <consortium name="The Broad Institute Genome Sequencing Platform"/>
            <person name="Russ C."/>
            <person name="Cuomo C."/>
            <person name="Shea T."/>
            <person name="Young S.K."/>
            <person name="Zeng Q."/>
            <person name="Koehrsen M."/>
            <person name="Haas B."/>
            <person name="Borodovsky M."/>
            <person name="Guigo R."/>
            <person name="Alvarado L."/>
            <person name="Berlin A."/>
            <person name="Bochicchio J."/>
            <person name="Borenstein D."/>
            <person name="Chapman S."/>
            <person name="Chen Z."/>
            <person name="Freedman E."/>
            <person name="Gellesch M."/>
            <person name="Goldberg J."/>
            <person name="Griggs A."/>
            <person name="Gujja S."/>
            <person name="Heilman E."/>
            <person name="Heiman D."/>
            <person name="Hepburn T."/>
            <person name="Howarth C."/>
            <person name="Jen D."/>
            <person name="Larson L."/>
            <person name="Mehta T."/>
            <person name="Park D."/>
            <person name="Pearson M."/>
            <person name="Roberts A."/>
            <person name="Saif S."/>
            <person name="Shenoy N."/>
            <person name="Sisk P."/>
            <person name="Stolte C."/>
            <person name="Sykes S."/>
            <person name="Thomson T."/>
            <person name="Walk T."/>
            <person name="White J."/>
            <person name="Yandava C."/>
            <person name="Burger G."/>
            <person name="Gray M.W."/>
            <person name="Holland P.W.H."/>
            <person name="King N."/>
            <person name="Lang F.B.F."/>
            <person name="Roger A.J."/>
            <person name="Ruiz-Trillo I."/>
            <person name="Lander E."/>
            <person name="Nusbaum C."/>
        </authorList>
    </citation>
    <scope>NUCLEOTIDE SEQUENCE [LARGE SCALE GENOMIC DNA]</scope>
    <source>
        <strain evidence="4 5">ATCC 50062</strain>
    </source>
</reference>
<feature type="signal peptide" evidence="3">
    <location>
        <begin position="1"/>
        <end position="23"/>
    </location>
</feature>
<evidence type="ECO:0000256" key="2">
    <source>
        <dbReference type="SAM" id="Phobius"/>
    </source>
</evidence>
<dbReference type="Proteomes" id="UP000054408">
    <property type="component" value="Unassembled WGS sequence"/>
</dbReference>
<feature type="chain" id="PRO_5005537563" evidence="3">
    <location>
        <begin position="24"/>
        <end position="1073"/>
    </location>
</feature>
<dbReference type="RefSeq" id="XP_013754417.1">
    <property type="nucleotide sequence ID" value="XM_013898963.1"/>
</dbReference>
<feature type="transmembrane region" description="Helical" evidence="2">
    <location>
        <begin position="1007"/>
        <end position="1029"/>
    </location>
</feature>
<sequence>MSRTALLILMATLLVAMASWADAQDVPRTYLAVTKMTPIHASRPAGAGVTPRVAYDDNYIYIASRDEGNGGRLLVTRCSFEGTACSYIDVSEAAGQGDDSIQLPFLLVTNNTLYVAGSNPAAAHKPAMYLCKLPAVSPCQYIDLDPTSSSVVVTEAHITSNSNSFKFFVCEADGSSCLVRRDNSFFTTHRNAMYTPVMISLNTTELGEVLQIRGEDRSHWRGGIRYVVVNPTTYTTPTGTSYVSNLLRATHPSSISVTEVPERDEAWIAYTGNDNSYNSKPVSHLNNLLGITRCTPSTSTLSCNSGGYIDIDAGHNYGDTGLSPSMMFDDAGDNMFAVSRNAGAGDRLFLWSATSEYGQALGEDLSEAVGRGNGTVSSAHAIMDTTRRYIYSVAENPSNGNRTDLFITGRIPIIIPFFGECIAGCVLGSGGGAVNISVQDFVLSANTITVNGVAPSTLNISVSLGSTEVEVSPFASRRRRLLTRISTLDLVFPPGQEYGFPVITATNTRTGDVQTLTGLVAIDPGVDAGCGAIGQWYSGGVCLPCPTGGVCPGGSRVWPRDGYWSASELEAPVKCTSKACCGAMGTRDECPARELASGRRDTARCAPGSGRTGPLCEECVSPGWYRDAGTCRRCDSQDRSAFAGYVTAAVIIVLVVSLAVAVLPGIMLARIVALVVATQQFVAVGRTASARLTGDSGTSIADVFRVLSVVLFDIEMIQPACYVDSTIDFGDIVLGMLALLAIALTCVTIASLVFAACGHSVAARLRRQPTNNDGDDNDDDKAATPSAGTSSDIELISDAAADSEYSEEQEASSSTESHDESWDDSFASASKPVTTANIGQRIWQRTSMAIMVLAFLVYYQVALRACQAVACQEETTDAASPEKRLIIELSTVCYEGSHTTTAGIGWALLIVFVAGLPLIAFIALTREYLRGSINSLDNGGLWLVASASAGDTKLFVSGLIFCINMVLVGSLLPFKTLLSNLVPIIAGLAAAIQMAVFLSVTDNADHALLHALIAIISISVVVVAAAFAARRAKGNSASADADGKSLSTDDDYTMATASSAASSLSSAVSSISS</sequence>
<name>A0A0L0DM32_THETB</name>
<feature type="transmembrane region" description="Helical" evidence="2">
    <location>
        <begin position="732"/>
        <end position="757"/>
    </location>
</feature>
<keyword evidence="2" id="KW-0472">Membrane</keyword>
<dbReference type="EMBL" id="GL349481">
    <property type="protein sequence ID" value="KNC53372.1"/>
    <property type="molecule type" value="Genomic_DNA"/>
</dbReference>
<evidence type="ECO:0000313" key="4">
    <source>
        <dbReference type="EMBL" id="KNC53372.1"/>
    </source>
</evidence>
<proteinExistence type="predicted"/>
<feature type="transmembrane region" description="Helical" evidence="2">
    <location>
        <begin position="981"/>
        <end position="1001"/>
    </location>
</feature>
<protein>
    <submittedName>
        <fullName evidence="4">Uncharacterized protein</fullName>
    </submittedName>
</protein>
<accession>A0A0L0DM32</accession>
<gene>
    <name evidence="4" type="ORF">AMSG_08877</name>
</gene>
<evidence type="ECO:0000256" key="1">
    <source>
        <dbReference type="SAM" id="MobiDB-lite"/>
    </source>
</evidence>
<feature type="transmembrane region" description="Helical" evidence="2">
    <location>
        <begin position="642"/>
        <end position="664"/>
    </location>
</feature>
<dbReference type="AlphaFoldDB" id="A0A0L0DM32"/>
<feature type="region of interest" description="Disordered" evidence="1">
    <location>
        <begin position="804"/>
        <end position="826"/>
    </location>
</feature>
<organism evidence="4 5">
    <name type="scientific">Thecamonas trahens ATCC 50062</name>
    <dbReference type="NCBI Taxonomy" id="461836"/>
    <lineage>
        <taxon>Eukaryota</taxon>
        <taxon>Apusozoa</taxon>
        <taxon>Apusomonadida</taxon>
        <taxon>Apusomonadidae</taxon>
        <taxon>Thecamonas</taxon>
    </lineage>
</organism>
<dbReference type="GeneID" id="25567464"/>
<dbReference type="PANTHER" id="PTHR11319">
    <property type="entry name" value="G PROTEIN-COUPLED RECEPTOR-RELATED"/>
    <property type="match status" value="1"/>
</dbReference>
<evidence type="ECO:0000256" key="3">
    <source>
        <dbReference type="SAM" id="SignalP"/>
    </source>
</evidence>
<keyword evidence="3" id="KW-0732">Signal</keyword>
<keyword evidence="5" id="KW-1185">Reference proteome</keyword>